<dbReference type="Proteomes" id="UP000029492">
    <property type="component" value="Chromosome"/>
</dbReference>
<accession>A0A089NT37</accession>
<reference evidence="1 2" key="1">
    <citation type="journal article" date="2014" name="PLoS ONE">
        <title>Genome Information of Methylobacterium oryzae, a Plant-Probiotic Methylotroph in the Phyllosphere.</title>
        <authorList>
            <person name="Kwak M.J."/>
            <person name="Jeong H."/>
            <person name="Madhaiyan M."/>
            <person name="Lee Y."/>
            <person name="Sa T.M."/>
            <person name="Oh T.K."/>
            <person name="Kim J.F."/>
        </authorList>
    </citation>
    <scope>NUCLEOTIDE SEQUENCE [LARGE SCALE GENOMIC DNA]</scope>
    <source>
        <strain evidence="1 2">CBMB20</strain>
    </source>
</reference>
<dbReference type="KEGG" id="mor:MOC_1233"/>
<evidence type="ECO:0000313" key="2">
    <source>
        <dbReference type="Proteomes" id="UP000029492"/>
    </source>
</evidence>
<dbReference type="STRING" id="693986.MOC_1233"/>
<dbReference type="AlphaFoldDB" id="A0A089NT37"/>
<evidence type="ECO:0000313" key="1">
    <source>
        <dbReference type="EMBL" id="AIQ88988.1"/>
    </source>
</evidence>
<name>A0A089NT37_9HYPH</name>
<dbReference type="HOGENOM" id="CLU_1658763_0_0_5"/>
<sequence>MAIRATAKPDDWKRLPFAAMSPIPYRAAFDPAQFAELAKGLRPEVMEDKWFIYLDGLDLCFHRSWTGLGVYRVGFERHGETYRVVSALCAEPMLATHGAEYQARCLDFLVENLLLGGSKPFPRPADVAESAPGAFQHGFSGSGYREVPVVRRPWWTFWR</sequence>
<organism evidence="1 2">
    <name type="scientific">Methylobacterium oryzae CBMB20</name>
    <dbReference type="NCBI Taxonomy" id="693986"/>
    <lineage>
        <taxon>Bacteria</taxon>
        <taxon>Pseudomonadati</taxon>
        <taxon>Pseudomonadota</taxon>
        <taxon>Alphaproteobacteria</taxon>
        <taxon>Hyphomicrobiales</taxon>
        <taxon>Methylobacteriaceae</taxon>
        <taxon>Methylobacterium</taxon>
    </lineage>
</organism>
<dbReference type="RefSeq" id="WP_052083557.1">
    <property type="nucleotide sequence ID" value="NZ_CP003811.1"/>
</dbReference>
<protein>
    <submittedName>
        <fullName evidence="1">Protein of unassigned function</fullName>
    </submittedName>
</protein>
<gene>
    <name evidence="1" type="ORF">MOC_1233</name>
</gene>
<dbReference type="EMBL" id="CP003811">
    <property type="protein sequence ID" value="AIQ88988.1"/>
    <property type="molecule type" value="Genomic_DNA"/>
</dbReference>
<proteinExistence type="predicted"/>
<keyword evidence="2" id="KW-1185">Reference proteome</keyword>
<dbReference type="eggNOG" id="ENOG50311GQ">
    <property type="taxonomic scope" value="Bacteria"/>
</dbReference>